<dbReference type="Proteomes" id="UP000006558">
    <property type="component" value="Chromosome"/>
</dbReference>
<dbReference type="InterPro" id="IPR015943">
    <property type="entry name" value="WD40/YVTN_repeat-like_dom_sf"/>
</dbReference>
<dbReference type="InterPro" id="IPR001680">
    <property type="entry name" value="WD40_rpt"/>
</dbReference>
<feature type="repeat" description="WD" evidence="1">
    <location>
        <begin position="5"/>
        <end position="39"/>
    </location>
</feature>
<dbReference type="HOGENOM" id="CLU_3318402_0_0_0"/>
<reference evidence="3" key="1">
    <citation type="submission" date="2007-05" db="EMBL/GenBank/DDBJ databases">
        <title>Complete sequence of Thermotoga petrophila RKU-1.</title>
        <authorList>
            <consortium name="US DOE Joint Genome Institute"/>
            <person name="Copeland A."/>
            <person name="Lucas S."/>
            <person name="Lapidus A."/>
            <person name="Barry K."/>
            <person name="Glavina del Rio T."/>
            <person name="Dalin E."/>
            <person name="Tice H."/>
            <person name="Pitluck S."/>
            <person name="Sims D."/>
            <person name="Brettin T."/>
            <person name="Bruce D."/>
            <person name="Detter J.C."/>
            <person name="Han C."/>
            <person name="Tapia R."/>
            <person name="Schmutz J."/>
            <person name="Larimer F."/>
            <person name="Land M."/>
            <person name="Hauser L."/>
            <person name="Kyrpides N."/>
            <person name="Mikhailova N."/>
            <person name="Nelson K."/>
            <person name="Gogarten J.P."/>
            <person name="Noll K."/>
            <person name="Richardson P."/>
        </authorList>
    </citation>
    <scope>NUCLEOTIDE SEQUENCE [LARGE SCALE GENOMIC DNA]</scope>
    <source>
        <strain evidence="3">ATCC BAA-488 / DSM 13995 / JCM 10881 / RKU-1</strain>
    </source>
</reference>
<dbReference type="AlphaFoldDB" id="A5IJF8"/>
<dbReference type="Pfam" id="PF00400">
    <property type="entry name" value="WD40"/>
    <property type="match status" value="1"/>
</dbReference>
<sequence length="39" mass="4404">MIKTLKEHTKIVRSVTFSPNGKYLAVGDICGTVEIWRVL</sequence>
<gene>
    <name evidence="2" type="ordered locus">Tpet_0302</name>
</gene>
<keyword evidence="1" id="KW-0853">WD repeat</keyword>
<dbReference type="InterPro" id="IPR036322">
    <property type="entry name" value="WD40_repeat_dom_sf"/>
</dbReference>
<dbReference type="SMART" id="SM00320">
    <property type="entry name" value="WD40"/>
    <property type="match status" value="1"/>
</dbReference>
<dbReference type="Gene3D" id="2.130.10.10">
    <property type="entry name" value="YVTN repeat-like/Quinoprotein amine dehydrogenase"/>
    <property type="match status" value="1"/>
</dbReference>
<dbReference type="PROSITE" id="PS50294">
    <property type="entry name" value="WD_REPEATS_REGION"/>
    <property type="match status" value="1"/>
</dbReference>
<proteinExistence type="predicted"/>
<dbReference type="EMBL" id="CP000702">
    <property type="protein sequence ID" value="ABQ46331.1"/>
    <property type="molecule type" value="Genomic_DNA"/>
</dbReference>
<organism evidence="2 3">
    <name type="scientific">Thermotoga petrophila (strain ATCC BAA-488 / DSM 13995 / JCM 10881 / RKU-1)</name>
    <dbReference type="NCBI Taxonomy" id="390874"/>
    <lineage>
        <taxon>Bacteria</taxon>
        <taxon>Thermotogati</taxon>
        <taxon>Thermotogota</taxon>
        <taxon>Thermotogae</taxon>
        <taxon>Thermotogales</taxon>
        <taxon>Thermotogaceae</taxon>
        <taxon>Thermotoga</taxon>
    </lineage>
</organism>
<dbReference type="RefSeq" id="WP_010865162.1">
    <property type="nucleotide sequence ID" value="NC_009486.1"/>
</dbReference>
<protein>
    <submittedName>
        <fullName evidence="2">WD-40 repeat protein</fullName>
    </submittedName>
</protein>
<evidence type="ECO:0000313" key="3">
    <source>
        <dbReference type="Proteomes" id="UP000006558"/>
    </source>
</evidence>
<dbReference type="STRING" id="390874.Tpet_0302"/>
<dbReference type="KEGG" id="tpt:Tpet_0302"/>
<name>A5IJF8_THEP1</name>
<evidence type="ECO:0000256" key="1">
    <source>
        <dbReference type="PROSITE-ProRule" id="PRU00221"/>
    </source>
</evidence>
<dbReference type="PROSITE" id="PS50082">
    <property type="entry name" value="WD_REPEATS_2"/>
    <property type="match status" value="1"/>
</dbReference>
<dbReference type="SUPFAM" id="SSF50978">
    <property type="entry name" value="WD40 repeat-like"/>
    <property type="match status" value="1"/>
</dbReference>
<accession>A5IJF8</accession>
<evidence type="ECO:0000313" key="2">
    <source>
        <dbReference type="EMBL" id="ABQ46331.1"/>
    </source>
</evidence>
<reference evidence="2 3" key="2">
    <citation type="journal article" date="2009" name="Proc. Natl. Acad. Sci. U.S.A.">
        <title>On the chimeric nature, thermophilic origin, and phylogenetic placement of the Thermotogales.</title>
        <authorList>
            <person name="Zhaxybayeva O."/>
            <person name="Swithers K.S."/>
            <person name="Lapierre P."/>
            <person name="Fournier G.P."/>
            <person name="Bickhart D.M."/>
            <person name="DeBoy R.T."/>
            <person name="Nelson K.E."/>
            <person name="Nesbo C.L."/>
            <person name="Doolittle W.F."/>
            <person name="Gogarten J.P."/>
            <person name="Noll K.M."/>
        </authorList>
    </citation>
    <scope>NUCLEOTIDE SEQUENCE [LARGE SCALE GENOMIC DNA]</scope>
    <source>
        <strain evidence="3">ATCC BAA-488 / DSM 13995 / JCM 10881 / RKU-1</strain>
    </source>
</reference>